<proteinExistence type="inferred from homology"/>
<dbReference type="GeneID" id="85012620"/>
<evidence type="ECO:0000256" key="1">
    <source>
        <dbReference type="ARBA" id="ARBA00004071"/>
    </source>
</evidence>
<dbReference type="PANTHER" id="PTHR10030">
    <property type="entry name" value="ALPHA-L-FUCOSIDASE"/>
    <property type="match status" value="1"/>
</dbReference>
<dbReference type="InterPro" id="IPR017853">
    <property type="entry name" value="GH"/>
</dbReference>
<evidence type="ECO:0000256" key="4">
    <source>
        <dbReference type="ARBA" id="ARBA00022729"/>
    </source>
</evidence>
<dbReference type="InterPro" id="IPR057739">
    <property type="entry name" value="Glyco_hydro_29_N"/>
</dbReference>
<comment type="similarity">
    <text evidence="2">Belongs to the glycosyl hydrolase 29 family.</text>
</comment>
<keyword evidence="6" id="KW-0326">Glycosidase</keyword>
<dbReference type="SUPFAM" id="SSF51445">
    <property type="entry name" value="(Trans)glycosidases"/>
    <property type="match status" value="1"/>
</dbReference>
<evidence type="ECO:0000256" key="5">
    <source>
        <dbReference type="ARBA" id="ARBA00022801"/>
    </source>
</evidence>
<keyword evidence="4 8" id="KW-0732">Signal</keyword>
<dbReference type="GO" id="GO:0005764">
    <property type="term" value="C:lysosome"/>
    <property type="evidence" value="ECO:0007669"/>
    <property type="project" value="TreeGrafter"/>
</dbReference>
<reference evidence="10 11" key="1">
    <citation type="submission" date="2018-12" db="EMBL/GenBank/DDBJ databases">
        <authorList>
            <consortium name="Pathogen Informatics"/>
        </authorList>
    </citation>
    <scope>NUCLEOTIDE SEQUENCE [LARGE SCALE GENOMIC DNA]</scope>
    <source>
        <strain evidence="10 11">NCTC13071</strain>
    </source>
</reference>
<gene>
    <name evidence="10" type="ORF">NCTC13071_01828</name>
</gene>
<accession>A0A448L737</accession>
<evidence type="ECO:0000256" key="7">
    <source>
        <dbReference type="PIRSR" id="PIRSR001092-1"/>
    </source>
</evidence>
<dbReference type="GO" id="GO:0004560">
    <property type="term" value="F:alpha-L-fucosidase activity"/>
    <property type="evidence" value="ECO:0007669"/>
    <property type="project" value="InterPro"/>
</dbReference>
<feature type="chain" id="PRO_5019476889" description="alpha-L-fucosidase" evidence="8">
    <location>
        <begin position="20"/>
        <end position="433"/>
    </location>
</feature>
<evidence type="ECO:0000256" key="8">
    <source>
        <dbReference type="SAM" id="SignalP"/>
    </source>
</evidence>
<dbReference type="PRINTS" id="PR00741">
    <property type="entry name" value="GLHYDRLASE29"/>
</dbReference>
<dbReference type="Proteomes" id="UP000274578">
    <property type="component" value="Chromosome 1"/>
</dbReference>
<dbReference type="EMBL" id="LR134384">
    <property type="protein sequence ID" value="VEH15817.1"/>
    <property type="molecule type" value="Genomic_DNA"/>
</dbReference>
<comment type="function">
    <text evidence="1">Alpha-L-fucosidase is responsible for hydrolyzing the alpha-1,6-linked fucose joined to the reducing-end N-acetylglucosamine of the carbohydrate moieties of glycoproteins.</text>
</comment>
<evidence type="ECO:0000259" key="9">
    <source>
        <dbReference type="Pfam" id="PF01120"/>
    </source>
</evidence>
<dbReference type="PANTHER" id="PTHR10030:SF37">
    <property type="entry name" value="ALPHA-L-FUCOSIDASE-RELATED"/>
    <property type="match status" value="1"/>
</dbReference>
<dbReference type="RefSeq" id="WP_018919197.1">
    <property type="nucleotide sequence ID" value="NZ_LR134384.1"/>
</dbReference>
<dbReference type="GO" id="GO:0006004">
    <property type="term" value="P:fucose metabolic process"/>
    <property type="evidence" value="ECO:0007669"/>
    <property type="project" value="InterPro"/>
</dbReference>
<evidence type="ECO:0000313" key="10">
    <source>
        <dbReference type="EMBL" id="VEH15817.1"/>
    </source>
</evidence>
<dbReference type="KEGG" id="poc:NCTC13071_01828"/>
<feature type="domain" description="Glycoside hydrolase family 29 N-terminal" evidence="9">
    <location>
        <begin position="17"/>
        <end position="347"/>
    </location>
</feature>
<protein>
    <recommendedName>
        <fullName evidence="3">alpha-L-fucosidase</fullName>
        <ecNumber evidence="3">3.2.1.51</ecNumber>
    </recommendedName>
</protein>
<dbReference type="PIRSF" id="PIRSF001092">
    <property type="entry name" value="Alpha-L-fucosidase"/>
    <property type="match status" value="1"/>
</dbReference>
<dbReference type="InterPro" id="IPR000933">
    <property type="entry name" value="Glyco_hydro_29"/>
</dbReference>
<name>A0A448L737_9BACT</name>
<evidence type="ECO:0000256" key="2">
    <source>
        <dbReference type="ARBA" id="ARBA00007951"/>
    </source>
</evidence>
<dbReference type="GO" id="GO:0016139">
    <property type="term" value="P:glycoside catabolic process"/>
    <property type="evidence" value="ECO:0007669"/>
    <property type="project" value="TreeGrafter"/>
</dbReference>
<evidence type="ECO:0000256" key="6">
    <source>
        <dbReference type="ARBA" id="ARBA00023295"/>
    </source>
</evidence>
<evidence type="ECO:0000313" key="11">
    <source>
        <dbReference type="Proteomes" id="UP000274578"/>
    </source>
</evidence>
<dbReference type="SMART" id="SM00812">
    <property type="entry name" value="Alpha_L_fucos"/>
    <property type="match status" value="1"/>
</dbReference>
<evidence type="ECO:0000256" key="3">
    <source>
        <dbReference type="ARBA" id="ARBA00012662"/>
    </source>
</evidence>
<dbReference type="AlphaFoldDB" id="A0A448L737"/>
<dbReference type="InterPro" id="IPR016286">
    <property type="entry name" value="FUC_metazoa-typ"/>
</dbReference>
<feature type="site" description="May be important for catalysis" evidence="7">
    <location>
        <position position="279"/>
    </location>
</feature>
<keyword evidence="5" id="KW-0378">Hydrolase</keyword>
<dbReference type="EC" id="3.2.1.51" evidence="3"/>
<dbReference type="Pfam" id="PF01120">
    <property type="entry name" value="Alpha_L_fucos"/>
    <property type="match status" value="1"/>
</dbReference>
<organism evidence="10 11">
    <name type="scientific">Segatella oris</name>
    <dbReference type="NCBI Taxonomy" id="28135"/>
    <lineage>
        <taxon>Bacteria</taxon>
        <taxon>Pseudomonadati</taxon>
        <taxon>Bacteroidota</taxon>
        <taxon>Bacteroidia</taxon>
        <taxon>Bacteroidales</taxon>
        <taxon>Prevotellaceae</taxon>
        <taxon>Segatella</taxon>
    </lineage>
</organism>
<feature type="signal peptide" evidence="8">
    <location>
        <begin position="1"/>
        <end position="19"/>
    </location>
</feature>
<dbReference type="Gene3D" id="3.20.20.80">
    <property type="entry name" value="Glycosidases"/>
    <property type="match status" value="1"/>
</dbReference>
<sequence>MKKTLFLIATLLMNYVGMAQETYRPTSENLKAREQFQDEKFGVFLHWGLYSMMGAGEWVMNNRNINYQEYPKLAKTFYPSEFDADAWVRAIKAAGAKYITITTRHHDGFSLFKTSASTYNTVDATPFKRDVIKEMADACQRHGIKLHLYYSHLDWGREDYPQGRTGLGTGRQKEKADWTSYYNFMNTQLTELLTHYGPIGAIWFDGWWDHDSDAKPFDWQLEAQYAMIHKLQPQCLIGNNHHQTPNPGEDIQIFERDLPGENKAGLSGQGISRLPLESCQTINDHWGYSITDSNYKTPKELIQMLVRAAGKNANLLLNVGPEPGGALPSLALDRLKAIGKWMNKYGETIYGTRGGIVAPHDWGVSTQRGNKLYIHILNCMDSSLFVPLGNHKVKSALVYATGKSVNYTKTGNGITLNLGAIPTDIDYIIALTL</sequence>